<proteinExistence type="predicted"/>
<organism evidence="1 2">
    <name type="scientific">Smittium simulii</name>
    <dbReference type="NCBI Taxonomy" id="133385"/>
    <lineage>
        <taxon>Eukaryota</taxon>
        <taxon>Fungi</taxon>
        <taxon>Fungi incertae sedis</taxon>
        <taxon>Zoopagomycota</taxon>
        <taxon>Kickxellomycotina</taxon>
        <taxon>Harpellomycetes</taxon>
        <taxon>Harpellales</taxon>
        <taxon>Legeriomycetaceae</taxon>
        <taxon>Smittium</taxon>
    </lineage>
</organism>
<comment type="caution">
    <text evidence="1">The sequence shown here is derived from an EMBL/GenBank/DDBJ whole genome shotgun (WGS) entry which is preliminary data.</text>
</comment>
<sequence length="323" mass="35783">MNADTINDTAAVKSNIADYSKIIKDLNPATFQKTALDFIDEIIETNVDLTSSIKTGTAMVKGADSALLKSKLGQMLNFLIKTPTSFLRKLLNKVHDIISSESIKIAIKNSEEAGDQNKLNASLTFASNIDNAVIFLNSVKNSQDAELQKLLQPILQIVEDLPIESVRSIQDRIGDIGQNVKSQDLIKIVEDVKRYIGALDATEITKYKEAALNFLDSSISNEPALYKNDNFVTYLKDTLTVWADYFSNVTKDIIENTALKGTPKKKAANTDTIPSKVWKLVQIEDKPEPNLAKLILKLARKIYIADKILTVWASSIVLPVQIN</sequence>
<dbReference type="EMBL" id="MBFR01000036">
    <property type="protein sequence ID" value="PVU96307.1"/>
    <property type="molecule type" value="Genomic_DNA"/>
</dbReference>
<evidence type="ECO:0000313" key="2">
    <source>
        <dbReference type="Proteomes" id="UP000245383"/>
    </source>
</evidence>
<reference evidence="1 2" key="1">
    <citation type="journal article" date="2018" name="MBio">
        <title>Comparative Genomics Reveals the Core Gene Toolbox for the Fungus-Insect Symbiosis.</title>
        <authorList>
            <person name="Wang Y."/>
            <person name="Stata M."/>
            <person name="Wang W."/>
            <person name="Stajich J.E."/>
            <person name="White M.M."/>
            <person name="Moncalvo J.M."/>
        </authorList>
    </citation>
    <scope>NUCLEOTIDE SEQUENCE [LARGE SCALE GENOMIC DNA]</scope>
    <source>
        <strain evidence="1 2">SWE-8-4</strain>
    </source>
</reference>
<name>A0A2T9YVD2_9FUNG</name>
<keyword evidence="2" id="KW-1185">Reference proteome</keyword>
<accession>A0A2T9YVD2</accession>
<gene>
    <name evidence="1" type="ORF">BB561_001272</name>
</gene>
<evidence type="ECO:0000313" key="1">
    <source>
        <dbReference type="EMBL" id="PVU96307.1"/>
    </source>
</evidence>
<dbReference type="Proteomes" id="UP000245383">
    <property type="component" value="Unassembled WGS sequence"/>
</dbReference>
<protein>
    <submittedName>
        <fullName evidence="1">Uncharacterized protein</fullName>
    </submittedName>
</protein>
<dbReference type="AlphaFoldDB" id="A0A2T9YVD2"/>